<dbReference type="EnsemblMetazoa" id="G26425.5">
    <property type="protein sequence ID" value="G26425.5:cds"/>
    <property type="gene ID" value="G26425"/>
</dbReference>
<evidence type="ECO:0000313" key="3">
    <source>
        <dbReference type="Proteomes" id="UP000005408"/>
    </source>
</evidence>
<dbReference type="InterPro" id="IPR051112">
    <property type="entry name" value="CWC26_splicing_factor"/>
</dbReference>
<dbReference type="GO" id="GO:0003723">
    <property type="term" value="F:RNA binding"/>
    <property type="evidence" value="ECO:0007669"/>
    <property type="project" value="TreeGrafter"/>
</dbReference>
<feature type="region of interest" description="Disordered" evidence="1">
    <location>
        <begin position="115"/>
        <end position="184"/>
    </location>
</feature>
<name>A0A8W8L4L3_MAGGI</name>
<proteinExistence type="predicted"/>
<dbReference type="PANTHER" id="PTHR31809:SF0">
    <property type="entry name" value="BUD13 HOMOLOG"/>
    <property type="match status" value="1"/>
</dbReference>
<accession>A0A8W8L4L3</accession>
<evidence type="ECO:0000256" key="1">
    <source>
        <dbReference type="SAM" id="MobiDB-lite"/>
    </source>
</evidence>
<keyword evidence="3" id="KW-1185">Reference proteome</keyword>
<organism evidence="2 3">
    <name type="scientific">Magallana gigas</name>
    <name type="common">Pacific oyster</name>
    <name type="synonym">Crassostrea gigas</name>
    <dbReference type="NCBI Taxonomy" id="29159"/>
    <lineage>
        <taxon>Eukaryota</taxon>
        <taxon>Metazoa</taxon>
        <taxon>Spiralia</taxon>
        <taxon>Lophotrochozoa</taxon>
        <taxon>Mollusca</taxon>
        <taxon>Bivalvia</taxon>
        <taxon>Autobranchia</taxon>
        <taxon>Pteriomorphia</taxon>
        <taxon>Ostreida</taxon>
        <taxon>Ostreoidea</taxon>
        <taxon>Ostreidae</taxon>
        <taxon>Magallana</taxon>
    </lineage>
</organism>
<dbReference type="Proteomes" id="UP000005408">
    <property type="component" value="Unassembled WGS sequence"/>
</dbReference>
<feature type="compositionally biased region" description="Acidic residues" evidence="1">
    <location>
        <begin position="125"/>
        <end position="139"/>
    </location>
</feature>
<sequence>MSTLSKSEYLKRYTSDADVPHVKRKRKDIPENFRMKKSRIFDDDIDIKTLPSSFEDSTAYDNIEENIPIIAAVIDERPKHIQCLEAYKTNKWKGVTLQSVFVATVVNSIERQRSYNKREYSSTNEQEDSSTNEQEDSSTNEEGSVTGQERRTLCDSPEQESHVFSRGTCQSPRSDVQDNNFGEEKDRFSKYYETKPVENNENTEINKDSKDFLNVPSLDDSVESLLIKKYGQKGAFGNSPGLYTKSFRAVDKWHLGWLLR</sequence>
<dbReference type="AlphaFoldDB" id="A0A8W8L4L3"/>
<evidence type="ECO:0000313" key="2">
    <source>
        <dbReference type="EnsemblMetazoa" id="G26425.5:cds"/>
    </source>
</evidence>
<dbReference type="GO" id="GO:0070274">
    <property type="term" value="C:RES complex"/>
    <property type="evidence" value="ECO:0007669"/>
    <property type="project" value="TreeGrafter"/>
</dbReference>
<dbReference type="PANTHER" id="PTHR31809">
    <property type="entry name" value="BUD13 HOMOLOG"/>
    <property type="match status" value="1"/>
</dbReference>
<feature type="compositionally biased region" description="Basic and acidic residues" evidence="1">
    <location>
        <begin position="148"/>
        <end position="163"/>
    </location>
</feature>
<feature type="compositionally biased region" description="Polar residues" evidence="1">
    <location>
        <begin position="167"/>
        <end position="180"/>
    </location>
</feature>
<reference evidence="2" key="1">
    <citation type="submission" date="2022-08" db="UniProtKB">
        <authorList>
            <consortium name="EnsemblMetazoa"/>
        </authorList>
    </citation>
    <scope>IDENTIFICATION</scope>
    <source>
        <strain evidence="2">05x7-T-G4-1.051#20</strain>
    </source>
</reference>
<protein>
    <submittedName>
        <fullName evidence="2">Uncharacterized protein</fullName>
    </submittedName>
</protein>
<dbReference type="GO" id="GO:0005684">
    <property type="term" value="C:U2-type spliceosomal complex"/>
    <property type="evidence" value="ECO:0007669"/>
    <property type="project" value="TreeGrafter"/>
</dbReference>
<dbReference type="GO" id="GO:0000398">
    <property type="term" value="P:mRNA splicing, via spliceosome"/>
    <property type="evidence" value="ECO:0007669"/>
    <property type="project" value="TreeGrafter"/>
</dbReference>